<dbReference type="InterPro" id="IPR002402">
    <property type="entry name" value="Cyt_P450_E_grp-II"/>
</dbReference>
<evidence type="ECO:0000256" key="6">
    <source>
        <dbReference type="ARBA" id="ARBA00022723"/>
    </source>
</evidence>
<keyword evidence="10 13" id="KW-0503">Monooxygenase</keyword>
<dbReference type="PRINTS" id="PR01239">
    <property type="entry name" value="EP450IICYP52"/>
</dbReference>
<sequence>MQMTFAVGALIWVVTSYILYAIISNFIISRRHAAKARELKCEEPPFEKNRWPLGIDNLLRALAADKAQQFPVDVIKRFEDLGAHTYRYQILGARNIRTADPKNIQTILANKFNDFDVGPSRRGNFLPMLGNGIFTADGDHWKHSRAIIRPQFTRDQVSDLHLEETHVQNLMRLIGPMIGSNGWIEQIDLLPYFFRLTIDSATEFLFGESVNSQLRLVPGYQSSKLGSKEERFATAFDSGQMTLATRSRFMDSWWLYNSLEFRNSCKIVHDFVDHFVQLALSKGLREKVSDKNSSGKEQYIFLEAIAAETQNPTELRSELLHVLLAGRDTTASHLGWVFHNLAQDPARYKKLRDVIIDEFGTYNNPSEITFAKLKACKYLRYVNDESLRLYPVVPINARYANKDTTLPRGGGKDGNSPIFIPKGSSTDFSVHVMHRRKDIWGPDADEFKPERWEGRKVGWEYLPFNGGPRICIGQQFALIEASYVTVRLLQRFDKMESLEKDAVVGHNLTLINCIANGVKVRLHATA</sequence>
<evidence type="ECO:0000256" key="1">
    <source>
        <dbReference type="ARBA" id="ARBA00001971"/>
    </source>
</evidence>
<dbReference type="AlphaFoldDB" id="A0A3M2SGV6"/>
<keyword evidence="6 12" id="KW-0479">Metal-binding</keyword>
<evidence type="ECO:0000256" key="14">
    <source>
        <dbReference type="SAM" id="Phobius"/>
    </source>
</evidence>
<keyword evidence="9 12" id="KW-0408">Iron</keyword>
<keyword evidence="4 12" id="KW-0349">Heme</keyword>
<dbReference type="GO" id="GO:0016712">
    <property type="term" value="F:oxidoreductase activity, acting on paired donors, with incorporation or reduction of molecular oxygen, reduced flavin or flavoprotein as one donor, and incorporation of one atom of oxygen"/>
    <property type="evidence" value="ECO:0007669"/>
    <property type="project" value="InterPro"/>
</dbReference>
<evidence type="ECO:0000256" key="8">
    <source>
        <dbReference type="ARBA" id="ARBA00023002"/>
    </source>
</evidence>
<dbReference type="OrthoDB" id="1470350at2759"/>
<evidence type="ECO:0000256" key="11">
    <source>
        <dbReference type="ARBA" id="ARBA00023136"/>
    </source>
</evidence>
<dbReference type="InterPro" id="IPR001128">
    <property type="entry name" value="Cyt_P450"/>
</dbReference>
<dbReference type="Gene3D" id="1.10.630.10">
    <property type="entry name" value="Cytochrome P450"/>
    <property type="match status" value="1"/>
</dbReference>
<evidence type="ECO:0000313" key="15">
    <source>
        <dbReference type="EMBL" id="RMJ16758.1"/>
    </source>
</evidence>
<dbReference type="InterPro" id="IPR002974">
    <property type="entry name" value="Cyt_P450_E_CYP52_ascomycetes"/>
</dbReference>
<reference evidence="15 16" key="1">
    <citation type="submission" date="2017-06" db="EMBL/GenBank/DDBJ databases">
        <title>Comparative genomic analysis of Ambrosia Fusariam Clade fungi.</title>
        <authorList>
            <person name="Stajich J.E."/>
            <person name="Carrillo J."/>
            <person name="Kijimoto T."/>
            <person name="Eskalen A."/>
            <person name="O'Donnell K."/>
            <person name="Kasson M."/>
        </authorList>
    </citation>
    <scope>NUCLEOTIDE SEQUENCE [LARGE SCALE GENOMIC DNA]</scope>
    <source>
        <strain evidence="15">UCR3666</strain>
    </source>
</reference>
<evidence type="ECO:0000256" key="12">
    <source>
        <dbReference type="PIRSR" id="PIRSR602402-1"/>
    </source>
</evidence>
<dbReference type="GO" id="GO:0016020">
    <property type="term" value="C:membrane"/>
    <property type="evidence" value="ECO:0007669"/>
    <property type="project" value="UniProtKB-SubCell"/>
</dbReference>
<evidence type="ECO:0008006" key="17">
    <source>
        <dbReference type="Google" id="ProtNLM"/>
    </source>
</evidence>
<dbReference type="PRINTS" id="PR00385">
    <property type="entry name" value="P450"/>
</dbReference>
<evidence type="ECO:0000256" key="10">
    <source>
        <dbReference type="ARBA" id="ARBA00023033"/>
    </source>
</evidence>
<comment type="cofactor">
    <cofactor evidence="1 12">
        <name>heme</name>
        <dbReference type="ChEBI" id="CHEBI:30413"/>
    </cofactor>
</comment>
<name>A0A3M2SGV6_9HYPO</name>
<evidence type="ECO:0000256" key="4">
    <source>
        <dbReference type="ARBA" id="ARBA00022617"/>
    </source>
</evidence>
<feature type="binding site" description="axial binding residue" evidence="12">
    <location>
        <position position="471"/>
    </location>
    <ligand>
        <name>heme</name>
        <dbReference type="ChEBI" id="CHEBI:30413"/>
    </ligand>
    <ligandPart>
        <name>Fe</name>
        <dbReference type="ChEBI" id="CHEBI:18248"/>
    </ligandPart>
</feature>
<keyword evidence="8 13" id="KW-0560">Oxidoreductase</keyword>
<dbReference type="EMBL" id="NKUJ01000042">
    <property type="protein sequence ID" value="RMJ16758.1"/>
    <property type="molecule type" value="Genomic_DNA"/>
</dbReference>
<proteinExistence type="inferred from homology"/>
<evidence type="ECO:0000313" key="16">
    <source>
        <dbReference type="Proteomes" id="UP000277212"/>
    </source>
</evidence>
<keyword evidence="7 14" id="KW-1133">Transmembrane helix</keyword>
<dbReference type="GO" id="GO:0005506">
    <property type="term" value="F:iron ion binding"/>
    <property type="evidence" value="ECO:0007669"/>
    <property type="project" value="InterPro"/>
</dbReference>
<dbReference type="SUPFAM" id="SSF48264">
    <property type="entry name" value="Cytochrome P450"/>
    <property type="match status" value="1"/>
</dbReference>
<dbReference type="PANTHER" id="PTHR24287">
    <property type="entry name" value="P450, PUTATIVE (EUROFUNG)-RELATED"/>
    <property type="match status" value="1"/>
</dbReference>
<dbReference type="PANTHER" id="PTHR24287:SF1">
    <property type="entry name" value="P450, PUTATIVE (EUROFUNG)-RELATED"/>
    <property type="match status" value="1"/>
</dbReference>
<evidence type="ECO:0000256" key="7">
    <source>
        <dbReference type="ARBA" id="ARBA00022989"/>
    </source>
</evidence>
<dbReference type="Proteomes" id="UP000277212">
    <property type="component" value="Unassembled WGS sequence"/>
</dbReference>
<dbReference type="Pfam" id="PF00067">
    <property type="entry name" value="p450"/>
    <property type="match status" value="1"/>
</dbReference>
<comment type="similarity">
    <text evidence="3 13">Belongs to the cytochrome P450 family.</text>
</comment>
<evidence type="ECO:0000256" key="3">
    <source>
        <dbReference type="ARBA" id="ARBA00010617"/>
    </source>
</evidence>
<dbReference type="PRINTS" id="PR00464">
    <property type="entry name" value="EP450II"/>
</dbReference>
<keyword evidence="16" id="KW-1185">Reference proteome</keyword>
<evidence type="ECO:0000256" key="5">
    <source>
        <dbReference type="ARBA" id="ARBA00022692"/>
    </source>
</evidence>
<dbReference type="InterPro" id="IPR047146">
    <property type="entry name" value="Cyt_P450_E_CYP52_fungi"/>
</dbReference>
<evidence type="ECO:0000256" key="9">
    <source>
        <dbReference type="ARBA" id="ARBA00023004"/>
    </source>
</evidence>
<keyword evidence="11 14" id="KW-0472">Membrane</keyword>
<evidence type="ECO:0000256" key="13">
    <source>
        <dbReference type="RuleBase" id="RU000461"/>
    </source>
</evidence>
<accession>A0A3M2SGV6</accession>
<dbReference type="GO" id="GO:0020037">
    <property type="term" value="F:heme binding"/>
    <property type="evidence" value="ECO:0007669"/>
    <property type="project" value="InterPro"/>
</dbReference>
<dbReference type="InterPro" id="IPR036396">
    <property type="entry name" value="Cyt_P450_sf"/>
</dbReference>
<protein>
    <recommendedName>
        <fullName evidence="17">Cytochrome P450 52A13</fullName>
    </recommendedName>
</protein>
<dbReference type="STRING" id="2010991.A0A3M2SGV6"/>
<gene>
    <name evidence="15" type="ORF">CDV36_003540</name>
</gene>
<dbReference type="PROSITE" id="PS00086">
    <property type="entry name" value="CYTOCHROME_P450"/>
    <property type="match status" value="1"/>
</dbReference>
<dbReference type="InterPro" id="IPR017972">
    <property type="entry name" value="Cyt_P450_CS"/>
</dbReference>
<comment type="subcellular location">
    <subcellularLocation>
        <location evidence="2">Membrane</location>
        <topology evidence="2">Single-pass membrane protein</topology>
    </subcellularLocation>
</comment>
<keyword evidence="5 14" id="KW-0812">Transmembrane</keyword>
<comment type="caution">
    <text evidence="15">The sequence shown here is derived from an EMBL/GenBank/DDBJ whole genome shotgun (WGS) entry which is preliminary data.</text>
</comment>
<feature type="transmembrane region" description="Helical" evidence="14">
    <location>
        <begin position="6"/>
        <end position="28"/>
    </location>
</feature>
<dbReference type="CDD" id="cd11063">
    <property type="entry name" value="CYP52"/>
    <property type="match status" value="1"/>
</dbReference>
<organism evidence="15 16">
    <name type="scientific">Fusarium kuroshium</name>
    <dbReference type="NCBI Taxonomy" id="2010991"/>
    <lineage>
        <taxon>Eukaryota</taxon>
        <taxon>Fungi</taxon>
        <taxon>Dikarya</taxon>
        <taxon>Ascomycota</taxon>
        <taxon>Pezizomycotina</taxon>
        <taxon>Sordariomycetes</taxon>
        <taxon>Hypocreomycetidae</taxon>
        <taxon>Hypocreales</taxon>
        <taxon>Nectriaceae</taxon>
        <taxon>Fusarium</taxon>
        <taxon>Fusarium solani species complex</taxon>
    </lineage>
</organism>
<evidence type="ECO:0000256" key="2">
    <source>
        <dbReference type="ARBA" id="ARBA00004167"/>
    </source>
</evidence>